<feature type="region of interest" description="Disordered" evidence="4">
    <location>
        <begin position="260"/>
        <end position="281"/>
    </location>
</feature>
<dbReference type="HOGENOM" id="CLU_057050_1_0_1"/>
<keyword evidence="1" id="KW-0349">Heme</keyword>
<evidence type="ECO:0000256" key="4">
    <source>
        <dbReference type="SAM" id="MobiDB-lite"/>
    </source>
</evidence>
<proteinExistence type="predicted"/>
<dbReference type="Proteomes" id="UP000027265">
    <property type="component" value="Unassembled WGS sequence"/>
</dbReference>
<dbReference type="GO" id="GO:0004392">
    <property type="term" value="F:heme oxygenase (decyclizing) activity"/>
    <property type="evidence" value="ECO:0007669"/>
    <property type="project" value="InterPro"/>
</dbReference>
<evidence type="ECO:0000256" key="1">
    <source>
        <dbReference type="ARBA" id="ARBA00022617"/>
    </source>
</evidence>
<gene>
    <name evidence="6" type="ORF">JAAARDRAFT_189926</name>
</gene>
<dbReference type="InParanoid" id="A0A067QGI9"/>
<dbReference type="Pfam" id="PF01126">
    <property type="entry name" value="Heme_oxygenase"/>
    <property type="match status" value="1"/>
</dbReference>
<protein>
    <submittedName>
        <fullName evidence="6">Uncharacterized protein</fullName>
    </submittedName>
</protein>
<keyword evidence="5" id="KW-1133">Transmembrane helix</keyword>
<dbReference type="InterPro" id="IPR016053">
    <property type="entry name" value="Haem_Oase-like"/>
</dbReference>
<keyword evidence="2" id="KW-0479">Metal-binding</keyword>
<feature type="transmembrane region" description="Helical" evidence="5">
    <location>
        <begin position="302"/>
        <end position="327"/>
    </location>
</feature>
<dbReference type="PANTHER" id="PTHR10720">
    <property type="entry name" value="HEME OXYGENASE"/>
    <property type="match status" value="1"/>
</dbReference>
<evidence type="ECO:0000256" key="3">
    <source>
        <dbReference type="ARBA" id="ARBA00023004"/>
    </source>
</evidence>
<feature type="compositionally biased region" description="Low complexity" evidence="4">
    <location>
        <begin position="260"/>
        <end position="274"/>
    </location>
</feature>
<dbReference type="AlphaFoldDB" id="A0A067QGI9"/>
<dbReference type="EMBL" id="KL197711">
    <property type="protein sequence ID" value="KDQ62632.1"/>
    <property type="molecule type" value="Genomic_DNA"/>
</dbReference>
<dbReference type="InterPro" id="IPR016084">
    <property type="entry name" value="Haem_Oase-like_multi-hlx"/>
</dbReference>
<dbReference type="PANTHER" id="PTHR10720:SF0">
    <property type="entry name" value="HEME OXYGENASE"/>
    <property type="match status" value="1"/>
</dbReference>
<reference evidence="7" key="1">
    <citation type="journal article" date="2014" name="Proc. Natl. Acad. Sci. U.S.A.">
        <title>Extensive sampling of basidiomycete genomes demonstrates inadequacy of the white-rot/brown-rot paradigm for wood decay fungi.</title>
        <authorList>
            <person name="Riley R."/>
            <person name="Salamov A.A."/>
            <person name="Brown D.W."/>
            <person name="Nagy L.G."/>
            <person name="Floudas D."/>
            <person name="Held B.W."/>
            <person name="Levasseur A."/>
            <person name="Lombard V."/>
            <person name="Morin E."/>
            <person name="Otillar R."/>
            <person name="Lindquist E.A."/>
            <person name="Sun H."/>
            <person name="LaButti K.M."/>
            <person name="Schmutz J."/>
            <person name="Jabbour D."/>
            <person name="Luo H."/>
            <person name="Baker S.E."/>
            <person name="Pisabarro A.G."/>
            <person name="Walton J.D."/>
            <person name="Blanchette R.A."/>
            <person name="Henrissat B."/>
            <person name="Martin F."/>
            <person name="Cullen D."/>
            <person name="Hibbett D.S."/>
            <person name="Grigoriev I.V."/>
        </authorList>
    </citation>
    <scope>NUCLEOTIDE SEQUENCE [LARGE SCALE GENOMIC DNA]</scope>
    <source>
        <strain evidence="7">MUCL 33604</strain>
    </source>
</reference>
<keyword evidence="5" id="KW-0812">Transmembrane</keyword>
<keyword evidence="7" id="KW-1185">Reference proteome</keyword>
<name>A0A067QGI9_9AGAM</name>
<dbReference type="STRING" id="933084.A0A067QGI9"/>
<dbReference type="SUPFAM" id="SSF48613">
    <property type="entry name" value="Heme oxygenase-like"/>
    <property type="match status" value="1"/>
</dbReference>
<dbReference type="InterPro" id="IPR002051">
    <property type="entry name" value="Haem_Oase"/>
</dbReference>
<keyword evidence="3" id="KW-0408">Iron</keyword>
<dbReference type="OrthoDB" id="652091at2759"/>
<evidence type="ECO:0000313" key="7">
    <source>
        <dbReference type="Proteomes" id="UP000027265"/>
    </source>
</evidence>
<accession>A0A067QGI9</accession>
<sequence>MVVTQSKLDFSQPIATLLRQGTAPAHDRIETSEGAAWLSRGELDREEYVRLLMMLSTVYKHLERALEEHATHPTLAPTYNPDLLARSRRLSSDISFLLNLPDDGSWQQHPLHEALLVTPPPPLTAYTTRINSVSSASDPSSLLAHAYVRYLGDLSGGQIIRWRIEKAYGLDEQGLSFYDFDGAVGGVGRMGELKRIKQWFRDGMNVGVGDDVDKKVAIVNEANTVFDLNNGLFSTLKAPSSPITSPWSISTSKCIIPLPLGDPTTPTGSSTPTSEFGSDLDDDTIVSNLPPPDEPPVSTSKVYSVSSVATVILAVGLAHFIIIVGGLSGQKGYAKLTAVEEWLKGLFGLGAGATID</sequence>
<evidence type="ECO:0000256" key="2">
    <source>
        <dbReference type="ARBA" id="ARBA00022723"/>
    </source>
</evidence>
<organism evidence="6 7">
    <name type="scientific">Jaapia argillacea MUCL 33604</name>
    <dbReference type="NCBI Taxonomy" id="933084"/>
    <lineage>
        <taxon>Eukaryota</taxon>
        <taxon>Fungi</taxon>
        <taxon>Dikarya</taxon>
        <taxon>Basidiomycota</taxon>
        <taxon>Agaricomycotina</taxon>
        <taxon>Agaricomycetes</taxon>
        <taxon>Agaricomycetidae</taxon>
        <taxon>Jaapiales</taxon>
        <taxon>Jaapiaceae</taxon>
        <taxon>Jaapia</taxon>
    </lineage>
</organism>
<evidence type="ECO:0000256" key="5">
    <source>
        <dbReference type="SAM" id="Phobius"/>
    </source>
</evidence>
<dbReference type="Gene3D" id="1.20.910.10">
    <property type="entry name" value="Heme oxygenase-like"/>
    <property type="match status" value="1"/>
</dbReference>
<evidence type="ECO:0000313" key="6">
    <source>
        <dbReference type="EMBL" id="KDQ62632.1"/>
    </source>
</evidence>
<dbReference type="GO" id="GO:0006788">
    <property type="term" value="P:heme oxidation"/>
    <property type="evidence" value="ECO:0007669"/>
    <property type="project" value="InterPro"/>
</dbReference>
<keyword evidence="5" id="KW-0472">Membrane</keyword>
<dbReference type="CDD" id="cd19165">
    <property type="entry name" value="HemeO"/>
    <property type="match status" value="1"/>
</dbReference>
<dbReference type="GO" id="GO:0046872">
    <property type="term" value="F:metal ion binding"/>
    <property type="evidence" value="ECO:0007669"/>
    <property type="project" value="UniProtKB-KW"/>
</dbReference>